<proteinExistence type="predicted"/>
<feature type="non-terminal residue" evidence="2">
    <location>
        <position position="94"/>
    </location>
</feature>
<keyword evidence="2" id="KW-0808">Transferase</keyword>
<keyword evidence="2" id="KW-0418">Kinase</keyword>
<comment type="caution">
    <text evidence="2">The sequence shown here is derived from an EMBL/GenBank/DDBJ whole genome shotgun (WGS) entry which is preliminary data.</text>
</comment>
<dbReference type="GO" id="GO:0016301">
    <property type="term" value="F:kinase activity"/>
    <property type="evidence" value="ECO:0007669"/>
    <property type="project" value="UniProtKB-KW"/>
</dbReference>
<organism evidence="2">
    <name type="scientific">human gut metagenome</name>
    <dbReference type="NCBI Taxonomy" id="408170"/>
    <lineage>
        <taxon>unclassified sequences</taxon>
        <taxon>metagenomes</taxon>
        <taxon>organismal metagenomes</taxon>
    </lineage>
</organism>
<accession>K1RCJ6</accession>
<protein>
    <submittedName>
        <fullName evidence="2">His Kinase A (Phosphoacceptor) domain protein</fullName>
    </submittedName>
</protein>
<sequence length="94" mass="10286">MEKRNLTPLRNVLVRYLVVCGGGSLVILLVWWGLFMSLIHNGFLLPPVTGAQVCSEARDYAATATVETFDPNAIDPLCRYAILQAGTAHVLQTN</sequence>
<dbReference type="EMBL" id="AJWY01014551">
    <property type="protein sequence ID" value="EKC43433.1"/>
    <property type="molecule type" value="Genomic_DNA"/>
</dbReference>
<gene>
    <name evidence="2" type="ORF">LEA_21148</name>
</gene>
<evidence type="ECO:0000256" key="1">
    <source>
        <dbReference type="SAM" id="Phobius"/>
    </source>
</evidence>
<feature type="transmembrane region" description="Helical" evidence="1">
    <location>
        <begin position="12"/>
        <end position="34"/>
    </location>
</feature>
<keyword evidence="1" id="KW-0472">Membrane</keyword>
<keyword evidence="1" id="KW-1133">Transmembrane helix</keyword>
<name>K1RCJ6_9ZZZZ</name>
<dbReference type="AlphaFoldDB" id="K1RCJ6"/>
<reference evidence="2" key="1">
    <citation type="journal article" date="2013" name="Environ. Microbiol.">
        <title>Microbiota from the distal guts of lean and obese adolescents exhibit partial functional redundancy besides clear differences in community structure.</title>
        <authorList>
            <person name="Ferrer M."/>
            <person name="Ruiz A."/>
            <person name="Lanza F."/>
            <person name="Haange S.B."/>
            <person name="Oberbach A."/>
            <person name="Till H."/>
            <person name="Bargiela R."/>
            <person name="Campoy C."/>
            <person name="Segura M.T."/>
            <person name="Richter M."/>
            <person name="von Bergen M."/>
            <person name="Seifert J."/>
            <person name="Suarez A."/>
        </authorList>
    </citation>
    <scope>NUCLEOTIDE SEQUENCE</scope>
</reference>
<evidence type="ECO:0000313" key="2">
    <source>
        <dbReference type="EMBL" id="EKC43433.1"/>
    </source>
</evidence>
<keyword evidence="1" id="KW-0812">Transmembrane</keyword>